<evidence type="ECO:0000256" key="3">
    <source>
        <dbReference type="ARBA" id="ARBA00023125"/>
    </source>
</evidence>
<feature type="domain" description="HTH lysR-type" evidence="5">
    <location>
        <begin position="1"/>
        <end position="58"/>
    </location>
</feature>
<dbReference type="PROSITE" id="PS50931">
    <property type="entry name" value="HTH_LYSR"/>
    <property type="match status" value="1"/>
</dbReference>
<keyword evidence="3 6" id="KW-0238">DNA-binding</keyword>
<dbReference type="GO" id="GO:0003677">
    <property type="term" value="F:DNA binding"/>
    <property type="evidence" value="ECO:0007669"/>
    <property type="project" value="UniProtKB-KW"/>
</dbReference>
<dbReference type="AlphaFoldDB" id="A0A8G2BLM3"/>
<accession>A0A8G2BLM3</accession>
<dbReference type="Gene3D" id="3.40.190.290">
    <property type="match status" value="1"/>
</dbReference>
<dbReference type="EMBL" id="FNBW01000017">
    <property type="protein sequence ID" value="SDG42616.1"/>
    <property type="molecule type" value="Genomic_DNA"/>
</dbReference>
<dbReference type="InterPro" id="IPR036388">
    <property type="entry name" value="WH-like_DNA-bd_sf"/>
</dbReference>
<dbReference type="SUPFAM" id="SSF46785">
    <property type="entry name" value="Winged helix' DNA-binding domain"/>
    <property type="match status" value="1"/>
</dbReference>
<dbReference type="GO" id="GO:0005829">
    <property type="term" value="C:cytosol"/>
    <property type="evidence" value="ECO:0007669"/>
    <property type="project" value="TreeGrafter"/>
</dbReference>
<dbReference type="PANTHER" id="PTHR30419:SF31">
    <property type="entry name" value="BLR3139 PROTEIN"/>
    <property type="match status" value="1"/>
</dbReference>
<dbReference type="OrthoDB" id="9775392at2"/>
<dbReference type="Pfam" id="PF03466">
    <property type="entry name" value="LysR_substrate"/>
    <property type="match status" value="1"/>
</dbReference>
<dbReference type="Gene3D" id="1.10.10.10">
    <property type="entry name" value="Winged helix-like DNA-binding domain superfamily/Winged helix DNA-binding domain"/>
    <property type="match status" value="1"/>
</dbReference>
<sequence>MDIRQLQYLVALAREQHFTRAAEACGITQPTLSGRIRQLEHELGVPIVLRGQRYIGLTNEGQHILKWAQRILEDCDSLRDDLSALSGAPEGRMVLGVIPSALAAVPPLTELLRRRFPKLTFSIRSQSSKDIERHLAEFSIDAGITYLDSEPIDITSSQPLYRERYRLVVREDHPLAGRDSVAWAEAAEHALCALTPDMQNRRIIDRAFAKAGCHPHPEIESNSVINLCAYVQTAGLVSVLPEALTRVVGEGARLRAIPLVEPVVEHMIGVVALDREPMSPLVEMLLEAAKGYPDPLAP</sequence>
<protein>
    <submittedName>
        <fullName evidence="6">DNA-binding transcriptional regulator, LysR family</fullName>
    </submittedName>
</protein>
<dbReference type="RefSeq" id="WP_028792528.1">
    <property type="nucleotide sequence ID" value="NZ_FNBW01000017.1"/>
</dbReference>
<dbReference type="SUPFAM" id="SSF53850">
    <property type="entry name" value="Periplasmic binding protein-like II"/>
    <property type="match status" value="1"/>
</dbReference>
<evidence type="ECO:0000256" key="2">
    <source>
        <dbReference type="ARBA" id="ARBA00023015"/>
    </source>
</evidence>
<keyword evidence="7" id="KW-1185">Reference proteome</keyword>
<reference evidence="6 7" key="1">
    <citation type="submission" date="2016-10" db="EMBL/GenBank/DDBJ databases">
        <authorList>
            <person name="Varghese N."/>
            <person name="Submissions S."/>
        </authorList>
    </citation>
    <scope>NUCLEOTIDE SEQUENCE [LARGE SCALE GENOMIC DNA]</scope>
    <source>
        <strain evidence="6 7">DSM 18839</strain>
    </source>
</reference>
<dbReference type="Proteomes" id="UP000198615">
    <property type="component" value="Unassembled WGS sequence"/>
</dbReference>
<dbReference type="PANTHER" id="PTHR30419">
    <property type="entry name" value="HTH-TYPE TRANSCRIPTIONAL REGULATOR YBHD"/>
    <property type="match status" value="1"/>
</dbReference>
<dbReference type="InterPro" id="IPR050950">
    <property type="entry name" value="HTH-type_LysR_regulators"/>
</dbReference>
<evidence type="ECO:0000256" key="1">
    <source>
        <dbReference type="ARBA" id="ARBA00009437"/>
    </source>
</evidence>
<dbReference type="CDD" id="cd05466">
    <property type="entry name" value="PBP2_LTTR_substrate"/>
    <property type="match status" value="1"/>
</dbReference>
<dbReference type="InterPro" id="IPR005119">
    <property type="entry name" value="LysR_subst-bd"/>
</dbReference>
<comment type="similarity">
    <text evidence="1">Belongs to the LysR transcriptional regulatory family.</text>
</comment>
<comment type="caution">
    <text evidence="6">The sequence shown here is derived from an EMBL/GenBank/DDBJ whole genome shotgun (WGS) entry which is preliminary data.</text>
</comment>
<evidence type="ECO:0000256" key="4">
    <source>
        <dbReference type="ARBA" id="ARBA00023163"/>
    </source>
</evidence>
<name>A0A8G2BLM3_9PROT</name>
<dbReference type="PRINTS" id="PR00039">
    <property type="entry name" value="HTHLYSR"/>
</dbReference>
<evidence type="ECO:0000313" key="6">
    <source>
        <dbReference type="EMBL" id="SDG42616.1"/>
    </source>
</evidence>
<evidence type="ECO:0000313" key="7">
    <source>
        <dbReference type="Proteomes" id="UP000198615"/>
    </source>
</evidence>
<dbReference type="InterPro" id="IPR000847">
    <property type="entry name" value="LysR_HTH_N"/>
</dbReference>
<dbReference type="FunFam" id="1.10.10.10:FF:000001">
    <property type="entry name" value="LysR family transcriptional regulator"/>
    <property type="match status" value="1"/>
</dbReference>
<keyword evidence="4" id="KW-0804">Transcription</keyword>
<evidence type="ECO:0000259" key="5">
    <source>
        <dbReference type="PROSITE" id="PS50931"/>
    </source>
</evidence>
<dbReference type="Pfam" id="PF00126">
    <property type="entry name" value="HTH_1"/>
    <property type="match status" value="1"/>
</dbReference>
<dbReference type="InterPro" id="IPR036390">
    <property type="entry name" value="WH_DNA-bd_sf"/>
</dbReference>
<keyword evidence="2" id="KW-0805">Transcription regulation</keyword>
<gene>
    <name evidence="6" type="ORF">SAMN05660686_04352</name>
</gene>
<organism evidence="6 7">
    <name type="scientific">Thalassobaculum litoreum DSM 18839</name>
    <dbReference type="NCBI Taxonomy" id="1123362"/>
    <lineage>
        <taxon>Bacteria</taxon>
        <taxon>Pseudomonadati</taxon>
        <taxon>Pseudomonadota</taxon>
        <taxon>Alphaproteobacteria</taxon>
        <taxon>Rhodospirillales</taxon>
        <taxon>Thalassobaculaceae</taxon>
        <taxon>Thalassobaculum</taxon>
    </lineage>
</organism>
<proteinExistence type="inferred from homology"/>
<dbReference type="GO" id="GO:0003700">
    <property type="term" value="F:DNA-binding transcription factor activity"/>
    <property type="evidence" value="ECO:0007669"/>
    <property type="project" value="InterPro"/>
</dbReference>